<organism evidence="1 2">
    <name type="scientific">Azospirillum endophyticum</name>
    <dbReference type="NCBI Taxonomy" id="2800326"/>
    <lineage>
        <taxon>Bacteria</taxon>
        <taxon>Pseudomonadati</taxon>
        <taxon>Pseudomonadota</taxon>
        <taxon>Alphaproteobacteria</taxon>
        <taxon>Rhodospirillales</taxon>
        <taxon>Azospirillaceae</taxon>
        <taxon>Azospirillum</taxon>
    </lineage>
</organism>
<protein>
    <submittedName>
        <fullName evidence="1">Uncharacterized protein</fullName>
    </submittedName>
</protein>
<evidence type="ECO:0000313" key="1">
    <source>
        <dbReference type="EMBL" id="MBK1837479.1"/>
    </source>
</evidence>
<sequence length="286" mass="32856">MKFPESKTSKSPVYNEKIDRNARLAEEWESGATMIDIARRYDIHPSTVWKKLLRYFEVIKEQIQSREGIAFQCRLTRRRLSSDAIEVEPALPEPPAMAAMNADLWRHKAAIAIHDAERPIAMRGLRESRRFKADLARTLELHRSIIDRLSGFATATPYGDLVLTGAWCSPDVRPNERPALTAVVSLPSLKRHHDIEKPLRNLGELLGYTTRALSVAVRGIEDEIELLWHHEDIERIDITEERALIDLLEYLRWETDDVIVRRFREISDAVHAGRVPGPPSYLWPAT</sequence>
<accession>A0ABS1F246</accession>
<dbReference type="Proteomes" id="UP000652760">
    <property type="component" value="Unassembled WGS sequence"/>
</dbReference>
<proteinExistence type="predicted"/>
<name>A0ABS1F246_9PROT</name>
<gene>
    <name evidence="1" type="ORF">JHL17_08645</name>
</gene>
<comment type="caution">
    <text evidence="1">The sequence shown here is derived from an EMBL/GenBank/DDBJ whole genome shotgun (WGS) entry which is preliminary data.</text>
</comment>
<keyword evidence="2" id="KW-1185">Reference proteome</keyword>
<dbReference type="EMBL" id="JAENHM010000027">
    <property type="protein sequence ID" value="MBK1837479.1"/>
    <property type="molecule type" value="Genomic_DNA"/>
</dbReference>
<reference evidence="2" key="1">
    <citation type="submission" date="2021-01" db="EMBL/GenBank/DDBJ databases">
        <title>Genome public.</title>
        <authorList>
            <person name="Liu C."/>
            <person name="Sun Q."/>
        </authorList>
    </citation>
    <scope>NUCLEOTIDE SEQUENCE [LARGE SCALE GENOMIC DNA]</scope>
    <source>
        <strain evidence="2">YIM B02556</strain>
    </source>
</reference>
<evidence type="ECO:0000313" key="2">
    <source>
        <dbReference type="Proteomes" id="UP000652760"/>
    </source>
</evidence>
<dbReference type="RefSeq" id="WP_200192112.1">
    <property type="nucleotide sequence ID" value="NZ_JAENHM010000027.1"/>
</dbReference>